<evidence type="ECO:0000256" key="13">
    <source>
        <dbReference type="SAM" id="Phobius"/>
    </source>
</evidence>
<feature type="transmembrane region" description="Helical" evidence="13">
    <location>
        <begin position="129"/>
        <end position="152"/>
    </location>
</feature>
<keyword evidence="6 13" id="KW-0812">Transmembrane</keyword>
<dbReference type="eggNOG" id="COG1994">
    <property type="taxonomic scope" value="Bacteria"/>
</dbReference>
<feature type="transmembrane region" description="Helical" evidence="13">
    <location>
        <begin position="94"/>
        <end position="117"/>
    </location>
</feature>
<feature type="transmembrane region" description="Helical" evidence="13">
    <location>
        <begin position="48"/>
        <end position="73"/>
    </location>
</feature>
<dbReference type="PANTHER" id="PTHR35864:SF1">
    <property type="entry name" value="ZINC METALLOPROTEASE YWHC-RELATED"/>
    <property type="match status" value="1"/>
</dbReference>
<dbReference type="CDD" id="cd06158">
    <property type="entry name" value="S2P-M50_like_1"/>
    <property type="match status" value="1"/>
</dbReference>
<dbReference type="HOGENOM" id="CLU_086979_0_0_5"/>
<gene>
    <name evidence="15" type="ORF">ID47_02055</name>
</gene>
<evidence type="ECO:0000256" key="2">
    <source>
        <dbReference type="ARBA" id="ARBA00004651"/>
    </source>
</evidence>
<dbReference type="PANTHER" id="PTHR35864">
    <property type="entry name" value="ZINC METALLOPROTEASE MJ0611-RELATED"/>
    <property type="match status" value="1"/>
</dbReference>
<evidence type="ECO:0000256" key="4">
    <source>
        <dbReference type="ARBA" id="ARBA00022475"/>
    </source>
</evidence>
<dbReference type="GO" id="GO:0005886">
    <property type="term" value="C:plasma membrane"/>
    <property type="evidence" value="ECO:0007669"/>
    <property type="project" value="UniProtKB-SubCell"/>
</dbReference>
<feature type="domain" description="Peptidase M50" evidence="14">
    <location>
        <begin position="132"/>
        <end position="184"/>
    </location>
</feature>
<keyword evidence="8" id="KW-0378">Hydrolase</keyword>
<evidence type="ECO:0000313" key="15">
    <source>
        <dbReference type="EMBL" id="AIK95777.1"/>
    </source>
</evidence>
<keyword evidence="5" id="KW-0645">Protease</keyword>
<evidence type="ECO:0000256" key="9">
    <source>
        <dbReference type="ARBA" id="ARBA00022833"/>
    </source>
</evidence>
<dbReference type="InterPro" id="IPR008915">
    <property type="entry name" value="Peptidase_M50"/>
</dbReference>
<evidence type="ECO:0000256" key="3">
    <source>
        <dbReference type="ARBA" id="ARBA00007931"/>
    </source>
</evidence>
<dbReference type="GO" id="GO:0006508">
    <property type="term" value="P:proteolysis"/>
    <property type="evidence" value="ECO:0007669"/>
    <property type="project" value="UniProtKB-KW"/>
</dbReference>
<accession>A0A077ARF1</accession>
<dbReference type="RefSeq" id="WP_038463205.1">
    <property type="nucleotide sequence ID" value="NZ_CP008941.1"/>
</dbReference>
<dbReference type="AlphaFoldDB" id="A0A077ARF1"/>
<dbReference type="InterPro" id="IPR044537">
    <property type="entry name" value="Rip2-like"/>
</dbReference>
<dbReference type="KEGG" id="paca:ID47_02055"/>
<evidence type="ECO:0000256" key="10">
    <source>
        <dbReference type="ARBA" id="ARBA00022989"/>
    </source>
</evidence>
<keyword evidence="7" id="KW-0479">Metal-binding</keyword>
<evidence type="ECO:0000256" key="1">
    <source>
        <dbReference type="ARBA" id="ARBA00001947"/>
    </source>
</evidence>
<comment type="similarity">
    <text evidence="3">Belongs to the peptidase M50B family.</text>
</comment>
<dbReference type="Pfam" id="PF02163">
    <property type="entry name" value="Peptidase_M50"/>
    <property type="match status" value="2"/>
</dbReference>
<comment type="cofactor">
    <cofactor evidence="1">
        <name>Zn(2+)</name>
        <dbReference type="ChEBI" id="CHEBI:29105"/>
    </cofactor>
</comment>
<proteinExistence type="inferred from homology"/>
<keyword evidence="11" id="KW-0482">Metalloprotease</keyword>
<keyword evidence="10 13" id="KW-1133">Transmembrane helix</keyword>
<dbReference type="Proteomes" id="UP000028926">
    <property type="component" value="Chromosome"/>
</dbReference>
<dbReference type="GO" id="GO:0008237">
    <property type="term" value="F:metallopeptidase activity"/>
    <property type="evidence" value="ECO:0007669"/>
    <property type="project" value="UniProtKB-KW"/>
</dbReference>
<evidence type="ECO:0000256" key="7">
    <source>
        <dbReference type="ARBA" id="ARBA00022723"/>
    </source>
</evidence>
<reference evidence="15 16" key="1">
    <citation type="submission" date="2014-07" db="EMBL/GenBank/DDBJ databases">
        <title>Comparative genomic insights into amoeba endosymbionts belonging to the families of Holosporaceae and Candidatus Midichloriaceae within Rickettsiales.</title>
        <authorList>
            <person name="Wang Z."/>
            <person name="Wu M."/>
        </authorList>
    </citation>
    <scope>NUCLEOTIDE SEQUENCE [LARGE SCALE GENOMIC DNA]</scope>
    <source>
        <strain evidence="15">PRA3</strain>
    </source>
</reference>
<feature type="transmembrane region" description="Helical" evidence="13">
    <location>
        <begin position="173"/>
        <end position="195"/>
    </location>
</feature>
<keyword evidence="16" id="KW-1185">Reference proteome</keyword>
<evidence type="ECO:0000256" key="8">
    <source>
        <dbReference type="ARBA" id="ARBA00022801"/>
    </source>
</evidence>
<comment type="subcellular location">
    <subcellularLocation>
        <location evidence="2">Cell membrane</location>
        <topology evidence="2">Multi-pass membrane protein</topology>
    </subcellularLocation>
</comment>
<name>A0A077ARF1_9PROT</name>
<keyword evidence="9" id="KW-0862">Zinc</keyword>
<evidence type="ECO:0000256" key="6">
    <source>
        <dbReference type="ARBA" id="ARBA00022692"/>
    </source>
</evidence>
<dbReference type="GO" id="GO:0046872">
    <property type="term" value="F:metal ion binding"/>
    <property type="evidence" value="ECO:0007669"/>
    <property type="project" value="UniProtKB-KW"/>
</dbReference>
<sequence>MTEHIIMALASLIALILAVTTHEAAHGFMAKMFGDRTAEMMGRMTFNPLSHVDLVGTILLPGILYLTNAPFLFGYAKPVPVNFSNLRPRRLGEILVAFAGPGVNFLLAFVAALLLHINPTQETFGNDVLVRSIMINIVLGVFNLLPILPLDGGRILNGLLPRQLSEQYSRSEAYGMFILFGLLFLPSLIGFNLLATIMKPAVNLVVQGVLGAAGIH</sequence>
<dbReference type="EMBL" id="CP008941">
    <property type="protein sequence ID" value="AIK95777.1"/>
    <property type="molecule type" value="Genomic_DNA"/>
</dbReference>
<dbReference type="STRING" id="91604.ID47_02055"/>
<evidence type="ECO:0000256" key="5">
    <source>
        <dbReference type="ARBA" id="ARBA00022670"/>
    </source>
</evidence>
<organism evidence="15 16">
    <name type="scientific">Candidatus Odyssella acanthamoebae</name>
    <dbReference type="NCBI Taxonomy" id="91604"/>
    <lineage>
        <taxon>Bacteria</taxon>
        <taxon>Pseudomonadati</taxon>
        <taxon>Pseudomonadota</taxon>
        <taxon>Alphaproteobacteria</taxon>
        <taxon>Holosporales</taxon>
        <taxon>Candidatus Paracaedibacteraceae</taxon>
        <taxon>Candidatus Odyssella</taxon>
    </lineage>
</organism>
<dbReference type="InterPro" id="IPR052348">
    <property type="entry name" value="Metallopeptidase_M50B"/>
</dbReference>
<evidence type="ECO:0000256" key="11">
    <source>
        <dbReference type="ARBA" id="ARBA00023049"/>
    </source>
</evidence>
<keyword evidence="12 13" id="KW-0472">Membrane</keyword>
<protein>
    <submittedName>
        <fullName evidence="15">Peptidase M48</fullName>
    </submittedName>
</protein>
<evidence type="ECO:0000259" key="14">
    <source>
        <dbReference type="Pfam" id="PF02163"/>
    </source>
</evidence>
<keyword evidence="4" id="KW-1003">Cell membrane</keyword>
<dbReference type="OrthoDB" id="9800627at2"/>
<feature type="domain" description="Peptidase M50" evidence="14">
    <location>
        <begin position="12"/>
        <end position="115"/>
    </location>
</feature>
<evidence type="ECO:0000313" key="16">
    <source>
        <dbReference type="Proteomes" id="UP000028926"/>
    </source>
</evidence>
<evidence type="ECO:0000256" key="12">
    <source>
        <dbReference type="ARBA" id="ARBA00023136"/>
    </source>
</evidence>